<name>A0A5N6K2N4_MONLA</name>
<evidence type="ECO:0000313" key="3">
    <source>
        <dbReference type="Proteomes" id="UP000326757"/>
    </source>
</evidence>
<dbReference type="Proteomes" id="UP000326757">
    <property type="component" value="Unassembled WGS sequence"/>
</dbReference>
<organism evidence="2 3">
    <name type="scientific">Monilinia laxa</name>
    <name type="common">Brown rot fungus</name>
    <name type="synonym">Sclerotinia laxa</name>
    <dbReference type="NCBI Taxonomy" id="61186"/>
    <lineage>
        <taxon>Eukaryota</taxon>
        <taxon>Fungi</taxon>
        <taxon>Dikarya</taxon>
        <taxon>Ascomycota</taxon>
        <taxon>Pezizomycotina</taxon>
        <taxon>Leotiomycetes</taxon>
        <taxon>Helotiales</taxon>
        <taxon>Sclerotiniaceae</taxon>
        <taxon>Monilinia</taxon>
    </lineage>
</organism>
<proteinExistence type="predicted"/>
<dbReference type="AlphaFoldDB" id="A0A5N6K2N4"/>
<dbReference type="OrthoDB" id="10561554at2759"/>
<keyword evidence="1" id="KW-0732">Signal</keyword>
<feature type="chain" id="PRO_5024932968" evidence="1">
    <location>
        <begin position="29"/>
        <end position="173"/>
    </location>
</feature>
<comment type="caution">
    <text evidence="2">The sequence shown here is derived from an EMBL/GenBank/DDBJ whole genome shotgun (WGS) entry which is preliminary data.</text>
</comment>
<feature type="signal peptide" evidence="1">
    <location>
        <begin position="1"/>
        <end position="28"/>
    </location>
</feature>
<evidence type="ECO:0000256" key="1">
    <source>
        <dbReference type="SAM" id="SignalP"/>
    </source>
</evidence>
<evidence type="ECO:0000313" key="2">
    <source>
        <dbReference type="EMBL" id="KAB8296423.1"/>
    </source>
</evidence>
<accession>A0A5N6K2N4</accession>
<keyword evidence="3" id="KW-1185">Reference proteome</keyword>
<dbReference type="EMBL" id="VIGI01000009">
    <property type="protein sequence ID" value="KAB8296423.1"/>
    <property type="molecule type" value="Genomic_DNA"/>
</dbReference>
<reference evidence="2 3" key="1">
    <citation type="submission" date="2019-06" db="EMBL/GenBank/DDBJ databases">
        <title>Genome Sequence of the Brown Rot Fungal Pathogen Monilinia laxa.</title>
        <authorList>
            <person name="De Miccolis Angelini R.M."/>
            <person name="Landi L."/>
            <person name="Abate D."/>
            <person name="Pollastro S."/>
            <person name="Romanazzi G."/>
            <person name="Faretra F."/>
        </authorList>
    </citation>
    <scope>NUCLEOTIDE SEQUENCE [LARGE SCALE GENOMIC DNA]</scope>
    <source>
        <strain evidence="2 3">Mlax316</strain>
    </source>
</reference>
<protein>
    <submittedName>
        <fullName evidence="2">Uncharacterized protein</fullName>
    </submittedName>
</protein>
<gene>
    <name evidence="2" type="ORF">EYC80_009167</name>
</gene>
<sequence length="173" mass="18100">MMAPIGILSGVDFVLVEITLVLDEAAGAGDVDLDDAVNFVWDDITGAVADDNGEVTITVLSRVEMISAACDEADANVEGRESVADGIEVIVTVLSRVDITTIACDEDENIDAEAKEVIGTAKNNAEPGELAHVIYVNVWSVPGPLAAGVMNDDGSATSEALILQNRDQNTNLE</sequence>